<keyword evidence="3" id="KW-0407">Ion channel</keyword>
<keyword evidence="1" id="KW-1133">Transmembrane helix</keyword>
<evidence type="ECO:0000259" key="2">
    <source>
        <dbReference type="Pfam" id="PF07885"/>
    </source>
</evidence>
<dbReference type="OrthoDB" id="3422146at2"/>
<dbReference type="Gene3D" id="1.10.287.70">
    <property type="match status" value="1"/>
</dbReference>
<sequence length="339" mass="37428">MRYILGGCIVNELYMWIGITLLVIALIDFIWTTLWIEGGAGPITNNLANVTWRVTKLISGGNSTILSLAGPLALVMIIIVWVVLFWSGWTFVFASQYGALFNTENGLPADFMDHIYFTGYVFFTLGNGEIVPNGNNWKMMTIIATGTGMFSITFAVTFLLSVLEAVTQKRAFAQSVSGIGKSGADIVRSAWNGKDLHNLDLLLNSFSTELSKLTAQHKAYPILHHYHSINAQTEGVVAVAALDEAITVIYHSVPKRYWPNALLLKENRSSIDDYLQTLHGTHIGSAKEEPPIPDIALLSEAGIPVNEKQEFESAVKQLSDRRKQLLGLLKDNDSKWPGE</sequence>
<organism evidence="3 4">
    <name type="scientific">Jeotgalibacillus salarius</name>
    <dbReference type="NCBI Taxonomy" id="546023"/>
    <lineage>
        <taxon>Bacteria</taxon>
        <taxon>Bacillati</taxon>
        <taxon>Bacillota</taxon>
        <taxon>Bacilli</taxon>
        <taxon>Bacillales</taxon>
        <taxon>Caryophanaceae</taxon>
        <taxon>Jeotgalibacillus</taxon>
    </lineage>
</organism>
<keyword evidence="1" id="KW-0472">Membrane</keyword>
<dbReference type="InterPro" id="IPR013099">
    <property type="entry name" value="K_chnl_dom"/>
</dbReference>
<dbReference type="AlphaFoldDB" id="A0A4Y8LCV8"/>
<evidence type="ECO:0000313" key="3">
    <source>
        <dbReference type="EMBL" id="TFE00514.1"/>
    </source>
</evidence>
<dbReference type="Proteomes" id="UP000297776">
    <property type="component" value="Unassembled WGS sequence"/>
</dbReference>
<feature type="transmembrane region" description="Helical" evidence="1">
    <location>
        <begin position="142"/>
        <end position="163"/>
    </location>
</feature>
<keyword evidence="1" id="KW-0812">Transmembrane</keyword>
<reference evidence="3 4" key="1">
    <citation type="submission" date="2019-03" db="EMBL/GenBank/DDBJ databases">
        <authorList>
            <person name="Yang Y."/>
        </authorList>
    </citation>
    <scope>NUCLEOTIDE SEQUENCE [LARGE SCALE GENOMIC DNA]</scope>
    <source>
        <strain evidence="3 4">ASL-1</strain>
    </source>
</reference>
<comment type="caution">
    <text evidence="3">The sequence shown here is derived from an EMBL/GenBank/DDBJ whole genome shotgun (WGS) entry which is preliminary data.</text>
</comment>
<evidence type="ECO:0000313" key="4">
    <source>
        <dbReference type="Proteomes" id="UP000297776"/>
    </source>
</evidence>
<dbReference type="SUPFAM" id="SSF81324">
    <property type="entry name" value="Voltage-gated potassium channels"/>
    <property type="match status" value="1"/>
</dbReference>
<feature type="domain" description="Potassium channel" evidence="2">
    <location>
        <begin position="81"/>
        <end position="164"/>
    </location>
</feature>
<accession>A0A4Y8LCV8</accession>
<proteinExistence type="predicted"/>
<feature type="transmembrane region" description="Helical" evidence="1">
    <location>
        <begin position="65"/>
        <end position="86"/>
    </location>
</feature>
<protein>
    <submittedName>
        <fullName evidence="3">Two pore domain potassium channel family protein</fullName>
    </submittedName>
</protein>
<name>A0A4Y8LCV8_9BACL</name>
<keyword evidence="4" id="KW-1185">Reference proteome</keyword>
<dbReference type="GO" id="GO:0034220">
    <property type="term" value="P:monoatomic ion transmembrane transport"/>
    <property type="evidence" value="ECO:0007669"/>
    <property type="project" value="UniProtKB-KW"/>
</dbReference>
<dbReference type="EMBL" id="SORX01000006">
    <property type="protein sequence ID" value="TFE00514.1"/>
    <property type="molecule type" value="Genomic_DNA"/>
</dbReference>
<gene>
    <name evidence="3" type="ORF">E2626_11080</name>
</gene>
<keyword evidence="3" id="KW-0813">Transport</keyword>
<feature type="transmembrane region" description="Helical" evidence="1">
    <location>
        <begin position="13"/>
        <end position="36"/>
    </location>
</feature>
<evidence type="ECO:0000256" key="1">
    <source>
        <dbReference type="SAM" id="Phobius"/>
    </source>
</evidence>
<keyword evidence="3" id="KW-0406">Ion transport</keyword>
<dbReference type="Pfam" id="PF07885">
    <property type="entry name" value="Ion_trans_2"/>
    <property type="match status" value="1"/>
</dbReference>